<dbReference type="EMBL" id="ML143522">
    <property type="protein sequence ID" value="TBU22907.1"/>
    <property type="molecule type" value="Genomic_DNA"/>
</dbReference>
<keyword evidence="1" id="KW-1015">Disulfide bond</keyword>
<dbReference type="Pfam" id="PF01764">
    <property type="entry name" value="Lipase_3"/>
    <property type="match status" value="1"/>
</dbReference>
<evidence type="ECO:0000256" key="3">
    <source>
        <dbReference type="ARBA" id="ARBA00047591"/>
    </source>
</evidence>
<dbReference type="InterPro" id="IPR051218">
    <property type="entry name" value="Sec_MonoDiacylglyc_Lipase"/>
</dbReference>
<comment type="similarity">
    <text evidence="2">Belongs to the AB hydrolase superfamily. Lipase family. Class 3 subfamily.</text>
</comment>
<dbReference type="AlphaFoldDB" id="A0A4Q9M913"/>
<proteinExistence type="inferred from homology"/>
<dbReference type="InterPro" id="IPR002921">
    <property type="entry name" value="Fungal_lipase-type"/>
</dbReference>
<accession>A0A4Q9M913</accession>
<feature type="chain" id="PRO_5020733600" evidence="5">
    <location>
        <begin position="23"/>
        <end position="330"/>
    </location>
</feature>
<evidence type="ECO:0000256" key="4">
    <source>
        <dbReference type="ARBA" id="ARBA00048461"/>
    </source>
</evidence>
<sequence>MGSSFQPVIAVILLAVLSSVLAVPTSTLPVPQRRQENITPLVRTQVSSFKPYTNYASTAYCEPANTLAWNCGPNCQANPSFIPIASGGDGVVTQFWFVGYDPTVNEIIVSHQGTDVSKIVPALTDALTLLGPLDLSLFPGMTLPIQVHTGFAATHASSAPQVLAAVQEGMDTYGATRVTTTGHSLGAAIALLDAVFLPLHLPNGTVMRFVGYGTPRVGDQDFANYVDAQNLTVTHINNKDDPVPILPLILLGFHHPQGEVRIESNGVWNSCPGQDNPSTECSTGSVNLIFNNEFDHDGPYDGVTMGCSSGGATGTAPTGILGLPIPIIAE</sequence>
<feature type="domain" description="Fungal lipase-type" evidence="6">
    <location>
        <begin position="113"/>
        <end position="249"/>
    </location>
</feature>
<organism evidence="7">
    <name type="scientific">Dichomitus squalens</name>
    <dbReference type="NCBI Taxonomy" id="114155"/>
    <lineage>
        <taxon>Eukaryota</taxon>
        <taxon>Fungi</taxon>
        <taxon>Dikarya</taxon>
        <taxon>Basidiomycota</taxon>
        <taxon>Agaricomycotina</taxon>
        <taxon>Agaricomycetes</taxon>
        <taxon>Polyporales</taxon>
        <taxon>Polyporaceae</taxon>
        <taxon>Dichomitus</taxon>
    </lineage>
</organism>
<evidence type="ECO:0000313" key="7">
    <source>
        <dbReference type="EMBL" id="TBU22907.1"/>
    </source>
</evidence>
<dbReference type="GO" id="GO:0006629">
    <property type="term" value="P:lipid metabolic process"/>
    <property type="evidence" value="ECO:0007669"/>
    <property type="project" value="InterPro"/>
</dbReference>
<dbReference type="GO" id="GO:0016787">
    <property type="term" value="F:hydrolase activity"/>
    <property type="evidence" value="ECO:0007669"/>
    <property type="project" value="UniProtKB-KW"/>
</dbReference>
<keyword evidence="5" id="KW-0732">Signal</keyword>
<dbReference type="CDD" id="cd00519">
    <property type="entry name" value="Lipase_3"/>
    <property type="match status" value="1"/>
</dbReference>
<dbReference type="Proteomes" id="UP000292957">
    <property type="component" value="Unassembled WGS sequence"/>
</dbReference>
<evidence type="ECO:0000259" key="6">
    <source>
        <dbReference type="Pfam" id="PF01764"/>
    </source>
</evidence>
<reference evidence="7" key="1">
    <citation type="submission" date="2019-01" db="EMBL/GenBank/DDBJ databases">
        <title>Draft genome sequences of three monokaryotic isolates of the white-rot basidiomycete fungus Dichomitus squalens.</title>
        <authorList>
            <consortium name="DOE Joint Genome Institute"/>
            <person name="Lopez S.C."/>
            <person name="Andreopoulos B."/>
            <person name="Pangilinan J."/>
            <person name="Lipzen A."/>
            <person name="Riley R."/>
            <person name="Ahrendt S."/>
            <person name="Ng V."/>
            <person name="Barry K."/>
            <person name="Daum C."/>
            <person name="Grigoriev I.V."/>
            <person name="Hilden K.S."/>
            <person name="Makela M.R."/>
            <person name="de Vries R.P."/>
        </authorList>
    </citation>
    <scope>NUCLEOTIDE SEQUENCE [LARGE SCALE GENOMIC DNA]</scope>
    <source>
        <strain evidence="7">OM18370.1</strain>
    </source>
</reference>
<dbReference type="Gene3D" id="3.40.50.1820">
    <property type="entry name" value="alpha/beta hydrolase"/>
    <property type="match status" value="1"/>
</dbReference>
<evidence type="ECO:0000256" key="1">
    <source>
        <dbReference type="ARBA" id="ARBA00023157"/>
    </source>
</evidence>
<feature type="signal peptide" evidence="5">
    <location>
        <begin position="1"/>
        <end position="22"/>
    </location>
</feature>
<dbReference type="PANTHER" id="PTHR45856:SF25">
    <property type="entry name" value="FUNGAL LIPASE-LIKE DOMAIN-CONTAINING PROTEIN"/>
    <property type="match status" value="1"/>
</dbReference>
<comment type="catalytic activity">
    <reaction evidence="3">
        <text>a diacylglycerol + H2O = a monoacylglycerol + a fatty acid + H(+)</text>
        <dbReference type="Rhea" id="RHEA:32731"/>
        <dbReference type="ChEBI" id="CHEBI:15377"/>
        <dbReference type="ChEBI" id="CHEBI:15378"/>
        <dbReference type="ChEBI" id="CHEBI:17408"/>
        <dbReference type="ChEBI" id="CHEBI:18035"/>
        <dbReference type="ChEBI" id="CHEBI:28868"/>
    </reaction>
</comment>
<evidence type="ECO:0000256" key="5">
    <source>
        <dbReference type="SAM" id="SignalP"/>
    </source>
</evidence>
<dbReference type="InterPro" id="IPR029058">
    <property type="entry name" value="AB_hydrolase_fold"/>
</dbReference>
<dbReference type="SUPFAM" id="SSF53474">
    <property type="entry name" value="alpha/beta-Hydrolases"/>
    <property type="match status" value="1"/>
</dbReference>
<dbReference type="OrthoDB" id="426718at2759"/>
<comment type="catalytic activity">
    <reaction evidence="4">
        <text>a monoacylglycerol + H2O = glycerol + a fatty acid + H(+)</text>
        <dbReference type="Rhea" id="RHEA:15245"/>
        <dbReference type="ChEBI" id="CHEBI:15377"/>
        <dbReference type="ChEBI" id="CHEBI:15378"/>
        <dbReference type="ChEBI" id="CHEBI:17408"/>
        <dbReference type="ChEBI" id="CHEBI:17754"/>
        <dbReference type="ChEBI" id="CHEBI:28868"/>
    </reaction>
</comment>
<protein>
    <submittedName>
        <fullName evidence="7">Alpha/beta-hydrolase</fullName>
    </submittedName>
</protein>
<keyword evidence="7" id="KW-0378">Hydrolase</keyword>
<evidence type="ECO:0000256" key="2">
    <source>
        <dbReference type="ARBA" id="ARBA00043996"/>
    </source>
</evidence>
<name>A0A4Q9M913_9APHY</name>
<gene>
    <name evidence="7" type="ORF">BD311DRAFT_732266</name>
</gene>
<dbReference type="PANTHER" id="PTHR45856">
    <property type="entry name" value="ALPHA/BETA-HYDROLASES SUPERFAMILY PROTEIN"/>
    <property type="match status" value="1"/>
</dbReference>